<evidence type="ECO:0000313" key="3">
    <source>
        <dbReference type="EMBL" id="QGG96108.1"/>
    </source>
</evidence>
<feature type="signal peptide" evidence="2">
    <location>
        <begin position="1"/>
        <end position="24"/>
    </location>
</feature>
<keyword evidence="4" id="KW-1185">Reference proteome</keyword>
<dbReference type="PROSITE" id="PS51257">
    <property type="entry name" value="PROKAR_LIPOPROTEIN"/>
    <property type="match status" value="1"/>
</dbReference>
<evidence type="ECO:0008006" key="5">
    <source>
        <dbReference type="Google" id="ProtNLM"/>
    </source>
</evidence>
<feature type="region of interest" description="Disordered" evidence="1">
    <location>
        <begin position="29"/>
        <end position="57"/>
    </location>
</feature>
<dbReference type="RefSeq" id="WP_153760214.1">
    <property type="nucleotide sequence ID" value="NZ_CP045851.1"/>
</dbReference>
<dbReference type="EMBL" id="CP045851">
    <property type="protein sequence ID" value="QGG96108.1"/>
    <property type="molecule type" value="Genomic_DNA"/>
</dbReference>
<protein>
    <recommendedName>
        <fullName evidence="5">LppX_LprAFG lipoprotein</fullName>
    </recommendedName>
</protein>
<feature type="compositionally biased region" description="Low complexity" evidence="1">
    <location>
        <begin position="29"/>
        <end position="48"/>
    </location>
</feature>
<accession>A0A5Q2RH16</accession>
<dbReference type="KEGG" id="atq:GH723_13930"/>
<evidence type="ECO:0000256" key="2">
    <source>
        <dbReference type="SAM" id="SignalP"/>
    </source>
</evidence>
<dbReference type="AlphaFoldDB" id="A0A5Q2RH16"/>
<proteinExistence type="predicted"/>
<reference evidence="3 4" key="1">
    <citation type="submission" date="2019-11" db="EMBL/GenBank/DDBJ databases">
        <authorList>
            <person name="He Y."/>
        </authorList>
    </citation>
    <scope>NUCLEOTIDE SEQUENCE [LARGE SCALE GENOMIC DNA]</scope>
    <source>
        <strain evidence="3 4">SCSIO 58843</strain>
    </source>
</reference>
<evidence type="ECO:0000313" key="4">
    <source>
        <dbReference type="Proteomes" id="UP000334019"/>
    </source>
</evidence>
<feature type="chain" id="PRO_5038536567" description="LppX_LprAFG lipoprotein" evidence="2">
    <location>
        <begin position="25"/>
        <end position="305"/>
    </location>
</feature>
<gene>
    <name evidence="3" type="ORF">GH723_13930</name>
</gene>
<sequence length="305" mass="31489">MSRAVPTRTVHAVRWALLPLLLLAGACSGSGPDPADASSPSPVGPASDDGPDEDASHDVWAEGGVFLRPEDLADALARTREVRTGRYVLGVEISPGVEAAPSIDTHVQGAFDRGADAVTASMDLDETFAGAPELAAHLPAELRGRAVEVRTVAGASWMRVGEDAPWTSLPPGGNPLGGIVPGVDQVLDLLDHAHERIRAHTGGVYSGHVDVRALAGAGGSLAAFAHLADVLPPDAADRLITYRTSMDRDGRIDSVEVELDLAAAAEAVGEAPPAGAALRWRLQLSELDEPLVIAPPADVIPATEG</sequence>
<name>A0A5Q2RH16_9ACTN</name>
<keyword evidence="2" id="KW-0732">Signal</keyword>
<organism evidence="3 4">
    <name type="scientific">Actinomarinicola tropica</name>
    <dbReference type="NCBI Taxonomy" id="2789776"/>
    <lineage>
        <taxon>Bacteria</taxon>
        <taxon>Bacillati</taxon>
        <taxon>Actinomycetota</taxon>
        <taxon>Acidimicrobiia</taxon>
        <taxon>Acidimicrobiales</taxon>
        <taxon>Iamiaceae</taxon>
        <taxon>Actinomarinicola</taxon>
    </lineage>
</organism>
<dbReference type="Proteomes" id="UP000334019">
    <property type="component" value="Chromosome"/>
</dbReference>
<evidence type="ECO:0000256" key="1">
    <source>
        <dbReference type="SAM" id="MobiDB-lite"/>
    </source>
</evidence>